<evidence type="ECO:0000256" key="1">
    <source>
        <dbReference type="SAM" id="MobiDB-lite"/>
    </source>
</evidence>
<dbReference type="AlphaFoldDB" id="A0A9Q8WKU8"/>
<evidence type="ECO:0000313" key="3">
    <source>
        <dbReference type="EMBL" id="UQC86360.1"/>
    </source>
</evidence>
<gene>
    <name evidence="3" type="ORF">CLUP02_11860</name>
</gene>
<evidence type="ECO:0000313" key="4">
    <source>
        <dbReference type="Proteomes" id="UP000830671"/>
    </source>
</evidence>
<feature type="transmembrane region" description="Helical" evidence="2">
    <location>
        <begin position="86"/>
        <end position="109"/>
    </location>
</feature>
<accession>A0A9Q8WKU8</accession>
<keyword evidence="2" id="KW-0472">Membrane</keyword>
<feature type="region of interest" description="Disordered" evidence="1">
    <location>
        <begin position="1"/>
        <end position="46"/>
    </location>
</feature>
<dbReference type="RefSeq" id="XP_049147971.1">
    <property type="nucleotide sequence ID" value="XM_049290826.1"/>
</dbReference>
<dbReference type="EMBL" id="CP019478">
    <property type="protein sequence ID" value="UQC86360.1"/>
    <property type="molecule type" value="Genomic_DNA"/>
</dbReference>
<organism evidence="3 4">
    <name type="scientific">Colletotrichum lupini</name>
    <dbReference type="NCBI Taxonomy" id="145971"/>
    <lineage>
        <taxon>Eukaryota</taxon>
        <taxon>Fungi</taxon>
        <taxon>Dikarya</taxon>
        <taxon>Ascomycota</taxon>
        <taxon>Pezizomycotina</taxon>
        <taxon>Sordariomycetes</taxon>
        <taxon>Hypocreomycetidae</taxon>
        <taxon>Glomerellales</taxon>
        <taxon>Glomerellaceae</taxon>
        <taxon>Colletotrichum</taxon>
        <taxon>Colletotrichum acutatum species complex</taxon>
    </lineage>
</organism>
<keyword evidence="2" id="KW-1133">Transmembrane helix</keyword>
<name>A0A9Q8WKU8_9PEZI</name>
<sequence>MSQQEEEQQQQQQQQQQPASNGNSWANTTESSRDERASGIGSPPPFLRLRANATLASSHPRRAFRGEQLSDGLVHGSRDGYRNIRVFFACSLVSLAASGAFGPLAVFFFPSPTSPRPQTSSSSPSQPPTAQVCQATEAAKQVGRDRHACADMNRPAGRAAVQSPRWCKVVSDGGGDLMSATFLPGGRFAIAVDAG</sequence>
<dbReference type="KEGG" id="clup:CLUP02_11860"/>
<keyword evidence="4" id="KW-1185">Reference proteome</keyword>
<keyword evidence="2" id="KW-0812">Transmembrane</keyword>
<proteinExistence type="predicted"/>
<dbReference type="GeneID" id="73345836"/>
<dbReference type="Proteomes" id="UP000830671">
    <property type="component" value="Chromosome 6"/>
</dbReference>
<protein>
    <submittedName>
        <fullName evidence="3">Uncharacterized protein</fullName>
    </submittedName>
</protein>
<evidence type="ECO:0000256" key="2">
    <source>
        <dbReference type="SAM" id="Phobius"/>
    </source>
</evidence>
<reference evidence="3" key="1">
    <citation type="journal article" date="2021" name="Mol. Plant Microbe Interact.">
        <title>Complete Genome Sequence of the Plant-Pathogenic Fungus Colletotrichum lupini.</title>
        <authorList>
            <person name="Baroncelli R."/>
            <person name="Pensec F."/>
            <person name="Da Lio D."/>
            <person name="Boufleur T."/>
            <person name="Vicente I."/>
            <person name="Sarrocco S."/>
            <person name="Picot A."/>
            <person name="Baraldi E."/>
            <person name="Sukno S."/>
            <person name="Thon M."/>
            <person name="Le Floch G."/>
        </authorList>
    </citation>
    <scope>NUCLEOTIDE SEQUENCE</scope>
    <source>
        <strain evidence="3">IMI 504893</strain>
    </source>
</reference>
<feature type="compositionally biased region" description="Polar residues" evidence="1">
    <location>
        <begin position="18"/>
        <end position="30"/>
    </location>
</feature>